<dbReference type="GO" id="GO:1990571">
    <property type="term" value="P:meiotic centromere clustering"/>
    <property type="evidence" value="ECO:0007669"/>
    <property type="project" value="UniProtKB-ARBA"/>
</dbReference>
<dbReference type="SMART" id="SM01349">
    <property type="entry name" value="TOG"/>
    <property type="match status" value="5"/>
</dbReference>
<dbReference type="Proteomes" id="UP001140094">
    <property type="component" value="Unassembled WGS sequence"/>
</dbReference>
<dbReference type="GO" id="GO:0030951">
    <property type="term" value="P:establishment or maintenance of microtubule cytoskeleton polarity"/>
    <property type="evidence" value="ECO:0007669"/>
    <property type="project" value="InterPro"/>
</dbReference>
<evidence type="ECO:0000256" key="2">
    <source>
        <dbReference type="ARBA" id="ARBA00022490"/>
    </source>
</evidence>
<keyword evidence="7" id="KW-1185">Reference proteome</keyword>
<accession>A0A9W8LTK8</accession>
<dbReference type="GO" id="GO:1990498">
    <property type="term" value="C:mitotic spindle microtubule"/>
    <property type="evidence" value="ECO:0007669"/>
    <property type="project" value="UniProtKB-ARBA"/>
</dbReference>
<evidence type="ECO:0000256" key="1">
    <source>
        <dbReference type="ARBA" id="ARBA00004245"/>
    </source>
</evidence>
<gene>
    <name evidence="6" type="ORF">H4R20_003580</name>
</gene>
<dbReference type="FunFam" id="1.25.10.10:FF:000019">
    <property type="entry name" value="Cytoskeleton-associated protein 5"/>
    <property type="match status" value="1"/>
</dbReference>
<dbReference type="InterPro" id="IPR034085">
    <property type="entry name" value="TOG"/>
</dbReference>
<dbReference type="SUPFAM" id="SSF48371">
    <property type="entry name" value="ARM repeat"/>
    <property type="match status" value="1"/>
</dbReference>
<feature type="region of interest" description="Disordered" evidence="4">
    <location>
        <begin position="447"/>
        <end position="595"/>
    </location>
</feature>
<dbReference type="EMBL" id="JANBUO010000773">
    <property type="protein sequence ID" value="KAJ2801685.1"/>
    <property type="molecule type" value="Genomic_DNA"/>
</dbReference>
<feature type="domain" description="TOG" evidence="5">
    <location>
        <begin position="870"/>
        <end position="1107"/>
    </location>
</feature>
<feature type="compositionally biased region" description="Pro residues" evidence="4">
    <location>
        <begin position="543"/>
        <end position="553"/>
    </location>
</feature>
<feature type="compositionally biased region" description="Low complexity" evidence="4">
    <location>
        <begin position="183"/>
        <end position="192"/>
    </location>
</feature>
<dbReference type="Pfam" id="PF21041">
    <property type="entry name" value="XMAP215_CLASP_TOG"/>
    <property type="match status" value="1"/>
</dbReference>
<dbReference type="InterPro" id="IPR016024">
    <property type="entry name" value="ARM-type_fold"/>
</dbReference>
<feature type="domain" description="TOG" evidence="5">
    <location>
        <begin position="1"/>
        <end position="166"/>
    </location>
</feature>
<comment type="caution">
    <text evidence="6">The sequence shown here is derived from an EMBL/GenBank/DDBJ whole genome shotgun (WGS) entry which is preliminary data.</text>
</comment>
<feature type="non-terminal residue" evidence="6">
    <location>
        <position position="2086"/>
    </location>
</feature>
<dbReference type="OrthoDB" id="205662at2759"/>
<feature type="compositionally biased region" description="Low complexity" evidence="4">
    <location>
        <begin position="447"/>
        <end position="468"/>
    </location>
</feature>
<proteinExistence type="predicted"/>
<dbReference type="GO" id="GO:0099070">
    <property type="term" value="C:static microtubule bundle"/>
    <property type="evidence" value="ECO:0007669"/>
    <property type="project" value="UniProtKB-ARBA"/>
</dbReference>
<reference evidence="6" key="1">
    <citation type="submission" date="2022-07" db="EMBL/GenBank/DDBJ databases">
        <title>Phylogenomic reconstructions and comparative analyses of Kickxellomycotina fungi.</title>
        <authorList>
            <person name="Reynolds N.K."/>
            <person name="Stajich J.E."/>
            <person name="Barry K."/>
            <person name="Grigoriev I.V."/>
            <person name="Crous P."/>
            <person name="Smith M.E."/>
        </authorList>
    </citation>
    <scope>NUCLEOTIDE SEQUENCE</scope>
    <source>
        <strain evidence="6">NRRL 1565</strain>
    </source>
</reference>
<dbReference type="Pfam" id="PF21040">
    <property type="entry name" value="CEP104-like_TOG"/>
    <property type="match status" value="1"/>
</dbReference>
<name>A0A9W8LTK8_9FUNG</name>
<feature type="region of interest" description="Disordered" evidence="4">
    <location>
        <begin position="833"/>
        <end position="868"/>
    </location>
</feature>
<feature type="compositionally biased region" description="Low complexity" evidence="4">
    <location>
        <begin position="489"/>
        <end position="506"/>
    </location>
</feature>
<organism evidence="6 7">
    <name type="scientific">Coemansia guatemalensis</name>
    <dbReference type="NCBI Taxonomy" id="2761395"/>
    <lineage>
        <taxon>Eukaryota</taxon>
        <taxon>Fungi</taxon>
        <taxon>Fungi incertae sedis</taxon>
        <taxon>Zoopagomycota</taxon>
        <taxon>Kickxellomycotina</taxon>
        <taxon>Kickxellomycetes</taxon>
        <taxon>Kickxellales</taxon>
        <taxon>Kickxellaceae</taxon>
        <taxon>Coemansia</taxon>
    </lineage>
</organism>
<dbReference type="PANTHER" id="PTHR12609">
    <property type="entry name" value="MICROTUBULE ASSOCIATED PROTEIN XMAP215"/>
    <property type="match status" value="1"/>
</dbReference>
<evidence type="ECO:0000313" key="6">
    <source>
        <dbReference type="EMBL" id="KAJ2801685.1"/>
    </source>
</evidence>
<feature type="compositionally biased region" description="Low complexity" evidence="4">
    <location>
        <begin position="555"/>
        <end position="592"/>
    </location>
</feature>
<keyword evidence="3" id="KW-0206">Cytoskeleton</keyword>
<keyword evidence="2" id="KW-0963">Cytoplasm</keyword>
<feature type="domain" description="TOG" evidence="5">
    <location>
        <begin position="1288"/>
        <end position="1518"/>
    </location>
</feature>
<sequence>MAAQESGVNAVIAFVENAPNPTRRREEIVAGIVSKCLSTTKAGTRTSSKELLLLLSEADTPAPVVTGVIEGFDAKQPKAVAAAVSAIKDIVHAFGVKFINLKGLLKALSKPFSHRDNGVRTEAQHLTVELYRWMGQAILPSLQDLPPVLLKELETQFAAVANDPPPKQERLLRSQQEADEPADNAAAGTNNADADEGDAEADDATGGIDSWDLAEPVDITQKLPDDFFPFLASKKWKERKEVIEQLYETLKKTPRLQMNAGTGDIIQELGKKIADTNIIVATLAIQSLGRLAAALRQAFTPYVQSTLPALVEKSKERKQTVVDAIRETEDAYFVAAGKELSAIGDHYFTGSTHKNPQTRAESHRLLQRCFAVVPTRPGKGDVKRYADQLKIGLDDGDAGVREAAAECLGTLSKLVTSKVLEPFIEGVDNIKTEKINEYAEKATIKAKAAPKPKPAIKAAAAAAPSAGRPRPRPRAPPTGANAGAGGPGARKPAGGAEETEAAGLGANLPPHIRKKLEASARAAAIKKAEREGRPVEDAVPAASAPPPPQPKAAPPRRAAPAAPSGAARKPTPALAAKSAKGSKAGNAGQASSTTVRMRFSNDESLDEKIESALPAAVLSGLESSAWKERVEAMDQLREFLADEAGRGAGVDPELVVRQMARRPGWKESNFQVTSRSFQLIQWMAQSEEVDFGTGAAALCVAPLVDKLGDIKLKGAAGAALEAIAEKYTLAFLIELALEPIRTQKSPKVVTDCLAWVDRQLVEFGLRGLPLRAIIDMVRDAGLTSSSAQARARAVGVMGTLRRGVGPSISDLLGDLNPQLLQLLDAEFERVGAQALPEPTRTQRGHKGAAGGSGEAEGAAGGGGEEDTADELFPRQDLQALVGAGIYRQLGDSNWKERKAALETIQGALEAAHMRIQNVPGDMYSALKQRLQDPNKNLVAVALGLLGTLSTASNAAPPAQIRVVALATIQCLADKKPQVRTAALAALDAWAAANPQCVDQAILPAVPVALGDTSPELRSALLRWMGDTFAARQSGGRLPDLWSLVTPLFTCLQDRNVEVRKQAQRVLGFTVASCGFEAVHDACAQQLRGAAHGTVAPIIEEYRNSIAAEGGSARRPQTVAAPASAVQGRAMGAVERAASPAEAVMTASELLGRAPPGGSGPSAVRPAGSGAGVLRRPMAVRRGVGGGVGGGGGSGVSSRTGSSLGGGIGRLSDEELARLPPLLDADVRAKEQRARREGAGTGAGRWAQLSVPSVRAEAEEQLREQCAGHVNPQLQRQLFVKGPYRDRDNLAGLTAVDEALSMGSAAQQRFGLPLTAPAGTDSLEARAVAHMDLLLKYIAIRMYDGSTHTLLKSMDILERLMQLAGADGWSDYEAQTVVPALVSRLGDAKEAVRGRTRRLVTQHVPQLWAPAKVVAALLEHGVANRNNARVRQEALDCVGVLARENGVQAGAARVVAQAAHAVGDRDGSVRAAALGVLVTVGELLPGGADELWRLCGPMAERERAMLEEKLKRSSLGSAASSRPASRIGAGRPRVAPPASGIARPASGLGMREPHTARPSSGLGLREPQMGRVSSNGGAGATRLARPLPASSALPPPAAPSGGARPMFSLDFDKLNLPAYSSATTEQLGGASRSGQMRAVLASSNAAVGTSEAARPTANPRVADFATLGEAARAQWMSAVVADVGSSDARTAEAAIERLQALLSTADREADDASPALAHIRRHMPAICAAGTSQLHRAYTQPAAHTSAPLGRLRKATVSLLLDIFTDSRLALWAPTAAVHALLDELVHRLADPQLSARRPAGVAATLIPDADQLVKAINTLVVKILDRADRTAVYMALVRALDAAVAEPIPIPPQSDAEVLRGAVADIVMKCLWRISKDLAAELSSQASAGLRQRPRGDPSRNRYVDPALVLQTAEHFFVHTPGEVWRAREDKRQFMFGDLPKRTVKTIAHSLALALGSDVWPFCSRTLRDILRMRPALLPVPPASGTAGQLSTWAQATHDRLLQVSETWTYLSRSLLSDGKPAQPIPEQMLALYRAAQEDAEDEEDSSIPAVPARSPVLSQGSPRLNHSPRFARSPVISQSSPLQPV</sequence>
<feature type="region of interest" description="Disordered" evidence="4">
    <location>
        <begin position="1185"/>
        <end position="1207"/>
    </location>
</feature>
<dbReference type="GO" id="GO:0061863">
    <property type="term" value="F:microtubule plus end polymerase"/>
    <property type="evidence" value="ECO:0007669"/>
    <property type="project" value="InterPro"/>
</dbReference>
<feature type="compositionally biased region" description="Basic and acidic residues" evidence="4">
    <location>
        <begin position="526"/>
        <end position="536"/>
    </location>
</feature>
<feature type="compositionally biased region" description="Gly residues" evidence="4">
    <location>
        <begin position="1185"/>
        <end position="1194"/>
    </location>
</feature>
<feature type="compositionally biased region" description="Low complexity" evidence="4">
    <location>
        <begin position="1581"/>
        <end position="1591"/>
    </location>
</feature>
<dbReference type="GO" id="GO:0051315">
    <property type="term" value="P:attachment of mitotic spindle microtubules to kinetochore"/>
    <property type="evidence" value="ECO:0007669"/>
    <property type="project" value="UniProtKB-ARBA"/>
</dbReference>
<dbReference type="GO" id="GO:0044732">
    <property type="term" value="C:mitotic spindle pole body"/>
    <property type="evidence" value="ECO:0007669"/>
    <property type="project" value="UniProtKB-ARBA"/>
</dbReference>
<dbReference type="GO" id="GO:0051010">
    <property type="term" value="F:microtubule plus-end binding"/>
    <property type="evidence" value="ECO:0007669"/>
    <property type="project" value="InterPro"/>
</dbReference>
<dbReference type="Gene3D" id="1.25.10.10">
    <property type="entry name" value="Leucine-rich Repeat Variant"/>
    <property type="match status" value="5"/>
</dbReference>
<feature type="compositionally biased region" description="Gly residues" evidence="4">
    <location>
        <begin position="847"/>
        <end position="862"/>
    </location>
</feature>
<feature type="region of interest" description="Disordered" evidence="4">
    <location>
        <begin position="1510"/>
        <end position="1604"/>
    </location>
</feature>
<feature type="domain" description="TOG" evidence="5">
    <location>
        <begin position="212"/>
        <end position="452"/>
    </location>
</feature>
<evidence type="ECO:0000313" key="7">
    <source>
        <dbReference type="Proteomes" id="UP001140094"/>
    </source>
</evidence>
<evidence type="ECO:0000259" key="5">
    <source>
        <dbReference type="SMART" id="SM01349"/>
    </source>
</evidence>
<feature type="region of interest" description="Disordered" evidence="4">
    <location>
        <begin position="171"/>
        <end position="207"/>
    </location>
</feature>
<dbReference type="GO" id="GO:0005881">
    <property type="term" value="C:cytoplasmic microtubule"/>
    <property type="evidence" value="ECO:0007669"/>
    <property type="project" value="UniProtKB-ARBA"/>
</dbReference>
<dbReference type="InterPro" id="IPR048491">
    <property type="entry name" value="XMAP215_CLASP_TOG"/>
</dbReference>
<protein>
    <recommendedName>
        <fullName evidence="5">TOG domain-containing protein</fullName>
    </recommendedName>
</protein>
<dbReference type="InterPro" id="IPR011989">
    <property type="entry name" value="ARM-like"/>
</dbReference>
<evidence type="ECO:0000256" key="3">
    <source>
        <dbReference type="ARBA" id="ARBA00023212"/>
    </source>
</evidence>
<dbReference type="GO" id="GO:0000022">
    <property type="term" value="P:mitotic spindle elongation"/>
    <property type="evidence" value="ECO:0007669"/>
    <property type="project" value="UniProtKB-ARBA"/>
</dbReference>
<feature type="domain" description="TOG" evidence="5">
    <location>
        <begin position="602"/>
        <end position="836"/>
    </location>
</feature>
<feature type="compositionally biased region" description="Acidic residues" evidence="4">
    <location>
        <begin position="193"/>
        <end position="203"/>
    </location>
</feature>
<feature type="compositionally biased region" description="Polar residues" evidence="4">
    <location>
        <begin position="2076"/>
        <end position="2086"/>
    </location>
</feature>
<dbReference type="GO" id="GO:0046785">
    <property type="term" value="P:microtubule polymerization"/>
    <property type="evidence" value="ECO:0007669"/>
    <property type="project" value="InterPro"/>
</dbReference>
<feature type="region of interest" description="Disordered" evidence="4">
    <location>
        <begin position="2036"/>
        <end position="2086"/>
    </location>
</feature>
<dbReference type="InterPro" id="IPR045110">
    <property type="entry name" value="XMAP215"/>
</dbReference>
<evidence type="ECO:0000256" key="4">
    <source>
        <dbReference type="SAM" id="MobiDB-lite"/>
    </source>
</evidence>
<feature type="compositionally biased region" description="Polar residues" evidence="4">
    <location>
        <begin position="1513"/>
        <end position="1522"/>
    </location>
</feature>
<comment type="subcellular location">
    <subcellularLocation>
        <location evidence="1">Cytoplasm</location>
        <location evidence="1">Cytoskeleton</location>
    </subcellularLocation>
</comment>